<dbReference type="InterPro" id="IPR001173">
    <property type="entry name" value="Glyco_trans_2-like"/>
</dbReference>
<accession>A0A2S3ZM18</accession>
<dbReference type="AlphaFoldDB" id="A0A2S3ZM18"/>
<keyword evidence="1" id="KW-0472">Membrane</keyword>
<dbReference type="PANTHER" id="PTHR43179:SF7">
    <property type="entry name" value="RHAMNOSYLTRANSFERASE WBBL"/>
    <property type="match status" value="1"/>
</dbReference>
<dbReference type="InterPro" id="IPR029044">
    <property type="entry name" value="Nucleotide-diphossugar_trans"/>
</dbReference>
<feature type="transmembrane region" description="Helical" evidence="1">
    <location>
        <begin position="244"/>
        <end position="265"/>
    </location>
</feature>
<dbReference type="PANTHER" id="PTHR43179">
    <property type="entry name" value="RHAMNOSYLTRANSFERASE WBBL"/>
    <property type="match status" value="1"/>
</dbReference>
<dbReference type="Gene3D" id="3.90.550.10">
    <property type="entry name" value="Spore Coat Polysaccharide Biosynthesis Protein SpsA, Chain A"/>
    <property type="match status" value="1"/>
</dbReference>
<keyword evidence="1" id="KW-0812">Transmembrane</keyword>
<dbReference type="Proteomes" id="UP000237104">
    <property type="component" value="Unassembled WGS sequence"/>
</dbReference>
<organism evidence="3 4">
    <name type="scientific">Cryobacterium zongtaii</name>
    <dbReference type="NCBI Taxonomy" id="1259217"/>
    <lineage>
        <taxon>Bacteria</taxon>
        <taxon>Bacillati</taxon>
        <taxon>Actinomycetota</taxon>
        <taxon>Actinomycetes</taxon>
        <taxon>Micrococcales</taxon>
        <taxon>Microbacteriaceae</taxon>
        <taxon>Cryobacterium</taxon>
    </lineage>
</organism>
<dbReference type="RefSeq" id="WP_103430326.1">
    <property type="nucleotide sequence ID" value="NZ_PPXF01000019.1"/>
</dbReference>
<dbReference type="SUPFAM" id="SSF53448">
    <property type="entry name" value="Nucleotide-diphospho-sugar transferases"/>
    <property type="match status" value="1"/>
</dbReference>
<gene>
    <name evidence="3" type="ORF">C3B59_05120</name>
</gene>
<dbReference type="EMBL" id="PPXF01000019">
    <property type="protein sequence ID" value="POH69727.1"/>
    <property type="molecule type" value="Genomic_DNA"/>
</dbReference>
<evidence type="ECO:0000259" key="2">
    <source>
        <dbReference type="Pfam" id="PF00535"/>
    </source>
</evidence>
<evidence type="ECO:0000256" key="1">
    <source>
        <dbReference type="SAM" id="Phobius"/>
    </source>
</evidence>
<proteinExistence type="predicted"/>
<comment type="caution">
    <text evidence="3">The sequence shown here is derived from an EMBL/GenBank/DDBJ whole genome shotgun (WGS) entry which is preliminary data.</text>
</comment>
<reference evidence="3 4" key="1">
    <citation type="submission" date="2018-01" db="EMBL/GenBank/DDBJ databases">
        <title>Cryobacterium sp. nov., from glaciers in China.</title>
        <authorList>
            <person name="Liu Q."/>
            <person name="Xin Y.-H."/>
        </authorList>
    </citation>
    <scope>NUCLEOTIDE SEQUENCE [LARGE SCALE GENOMIC DNA]</scope>
    <source>
        <strain evidence="3 4">TMB1-8</strain>
    </source>
</reference>
<evidence type="ECO:0000313" key="4">
    <source>
        <dbReference type="Proteomes" id="UP000237104"/>
    </source>
</evidence>
<name>A0A2S3ZM18_9MICO</name>
<evidence type="ECO:0000313" key="3">
    <source>
        <dbReference type="EMBL" id="POH69727.1"/>
    </source>
</evidence>
<keyword evidence="1" id="KW-1133">Transmembrane helix</keyword>
<sequence length="308" mass="34708">MIERSEETVGETFSLVTVLYHSTTEARKELEGWAHVVEQLADRVEWVVIDNSEDEADREFFDRYTHIENIRFRRQPHNPGFAASSNLGAEMASNTWLVFLNPDIMPDMTMFTRVMDAVALQKDTGATFAVGQITGSLKHQGICLIRNVWFSDRPQDSSMPLIGPSGGFGIVKRAQFLDFQGFVGGLFAWGEDAELAIRMSKAGVPCIGINEYFLHSGGHSFKAVPTLRQRKVWLLGRNRQLIAWQHFSVAQLFFFEFFVLCITVLKSPVHIRNRTLGALLRGNGSGFGRSGNMQDPNPARLYMQRNSS</sequence>
<feature type="domain" description="Glycosyltransferase 2-like" evidence="2">
    <location>
        <begin position="33"/>
        <end position="133"/>
    </location>
</feature>
<protein>
    <recommendedName>
        <fullName evidence="2">Glycosyltransferase 2-like domain-containing protein</fullName>
    </recommendedName>
</protein>
<dbReference type="Pfam" id="PF00535">
    <property type="entry name" value="Glycos_transf_2"/>
    <property type="match status" value="1"/>
</dbReference>